<dbReference type="AlphaFoldDB" id="A0A6S6ZK61"/>
<dbReference type="SUPFAM" id="SSF88659">
    <property type="entry name" value="Sigma3 and sigma4 domains of RNA polymerase sigma factors"/>
    <property type="match status" value="1"/>
</dbReference>
<dbReference type="GO" id="GO:0016987">
    <property type="term" value="F:sigma factor activity"/>
    <property type="evidence" value="ECO:0007669"/>
    <property type="project" value="UniProtKB-KW"/>
</dbReference>
<dbReference type="InterPro" id="IPR013249">
    <property type="entry name" value="RNA_pol_sigma70_r4_t2"/>
</dbReference>
<keyword evidence="3" id="KW-0731">Sigma factor</keyword>
<accession>A0A6S6ZK61</accession>
<dbReference type="PANTHER" id="PTHR43133:SF63">
    <property type="entry name" value="RNA POLYMERASE SIGMA FACTOR FECI-RELATED"/>
    <property type="match status" value="1"/>
</dbReference>
<gene>
    <name evidence="7" type="ORF">LMG3431_00675</name>
</gene>
<dbReference type="GO" id="GO:0003677">
    <property type="term" value="F:DNA binding"/>
    <property type="evidence" value="ECO:0007669"/>
    <property type="project" value="InterPro"/>
</dbReference>
<reference evidence="7 8" key="1">
    <citation type="submission" date="2020-04" db="EMBL/GenBank/DDBJ databases">
        <authorList>
            <person name="De Canck E."/>
        </authorList>
    </citation>
    <scope>NUCLEOTIDE SEQUENCE [LARGE SCALE GENOMIC DNA]</scope>
    <source>
        <strain evidence="7 8">LMG 3431</strain>
    </source>
</reference>
<keyword evidence="2" id="KW-0805">Transcription regulation</keyword>
<evidence type="ECO:0000256" key="4">
    <source>
        <dbReference type="ARBA" id="ARBA00023163"/>
    </source>
</evidence>
<dbReference type="InterPro" id="IPR014284">
    <property type="entry name" value="RNA_pol_sigma-70_dom"/>
</dbReference>
<dbReference type="EMBL" id="CADIJX010000001">
    <property type="protein sequence ID" value="CAB3628222.1"/>
    <property type="molecule type" value="Genomic_DNA"/>
</dbReference>
<dbReference type="Gene3D" id="1.10.10.10">
    <property type="entry name" value="Winged helix-like DNA-binding domain superfamily/Winged helix DNA-binding domain"/>
    <property type="match status" value="1"/>
</dbReference>
<evidence type="ECO:0000256" key="3">
    <source>
        <dbReference type="ARBA" id="ARBA00023082"/>
    </source>
</evidence>
<evidence type="ECO:0000259" key="5">
    <source>
        <dbReference type="Pfam" id="PF04542"/>
    </source>
</evidence>
<organism evidence="7 8">
    <name type="scientific">Achromobacter pestifer</name>
    <dbReference type="NCBI Taxonomy" id="1353889"/>
    <lineage>
        <taxon>Bacteria</taxon>
        <taxon>Pseudomonadati</taxon>
        <taxon>Pseudomonadota</taxon>
        <taxon>Betaproteobacteria</taxon>
        <taxon>Burkholderiales</taxon>
        <taxon>Alcaligenaceae</taxon>
        <taxon>Achromobacter</taxon>
    </lineage>
</organism>
<dbReference type="Proteomes" id="UP000494108">
    <property type="component" value="Unassembled WGS sequence"/>
</dbReference>
<dbReference type="RefSeq" id="WP_175172997.1">
    <property type="nucleotide sequence ID" value="NZ_CADIJX010000001.1"/>
</dbReference>
<dbReference type="Pfam" id="PF08281">
    <property type="entry name" value="Sigma70_r4_2"/>
    <property type="match status" value="1"/>
</dbReference>
<feature type="domain" description="RNA polymerase sigma-70 region 2" evidence="5">
    <location>
        <begin position="15"/>
        <end position="78"/>
    </location>
</feature>
<feature type="domain" description="RNA polymerase sigma factor 70 region 4 type 2" evidence="6">
    <location>
        <begin position="110"/>
        <end position="157"/>
    </location>
</feature>
<dbReference type="InterPro" id="IPR013324">
    <property type="entry name" value="RNA_pol_sigma_r3/r4-like"/>
</dbReference>
<evidence type="ECO:0000256" key="2">
    <source>
        <dbReference type="ARBA" id="ARBA00023015"/>
    </source>
</evidence>
<keyword evidence="8" id="KW-1185">Reference proteome</keyword>
<evidence type="ECO:0008006" key="9">
    <source>
        <dbReference type="Google" id="ProtNLM"/>
    </source>
</evidence>
<evidence type="ECO:0000313" key="8">
    <source>
        <dbReference type="Proteomes" id="UP000494108"/>
    </source>
</evidence>
<keyword evidence="4" id="KW-0804">Transcription</keyword>
<dbReference type="NCBIfam" id="TIGR02937">
    <property type="entry name" value="sigma70-ECF"/>
    <property type="match status" value="1"/>
</dbReference>
<sequence length="173" mass="19719">MNVELLNPDMHSTFLAYRTKLRQAALKILGSREQAEDVVQEVYLKIVEATCTFNVRQPVAYLYQTVRNLSIDHHRRAQLESHIFTEDDGAEVSSGTHTPERIAIARQNLRQIVATLDLLPERTRRAFELYHLSGHTQRDIASMLGVSTTLVNFMLRDAGLALEACRAQMLRDD</sequence>
<protein>
    <recommendedName>
        <fullName evidence="9">RNA polymerase sigma factor FecI</fullName>
    </recommendedName>
</protein>
<comment type="similarity">
    <text evidence="1">Belongs to the sigma-70 factor family. ECF subfamily.</text>
</comment>
<dbReference type="SUPFAM" id="SSF88946">
    <property type="entry name" value="Sigma2 domain of RNA polymerase sigma factors"/>
    <property type="match status" value="1"/>
</dbReference>
<dbReference type="GO" id="GO:0006352">
    <property type="term" value="P:DNA-templated transcription initiation"/>
    <property type="evidence" value="ECO:0007669"/>
    <property type="project" value="InterPro"/>
</dbReference>
<dbReference type="InterPro" id="IPR007627">
    <property type="entry name" value="RNA_pol_sigma70_r2"/>
</dbReference>
<dbReference type="PANTHER" id="PTHR43133">
    <property type="entry name" value="RNA POLYMERASE ECF-TYPE SIGMA FACTO"/>
    <property type="match status" value="1"/>
</dbReference>
<name>A0A6S6ZK61_9BURK</name>
<dbReference type="InterPro" id="IPR013325">
    <property type="entry name" value="RNA_pol_sigma_r2"/>
</dbReference>
<proteinExistence type="inferred from homology"/>
<dbReference type="InterPro" id="IPR039425">
    <property type="entry name" value="RNA_pol_sigma-70-like"/>
</dbReference>
<evidence type="ECO:0000259" key="6">
    <source>
        <dbReference type="Pfam" id="PF08281"/>
    </source>
</evidence>
<evidence type="ECO:0000256" key="1">
    <source>
        <dbReference type="ARBA" id="ARBA00010641"/>
    </source>
</evidence>
<evidence type="ECO:0000313" key="7">
    <source>
        <dbReference type="EMBL" id="CAB3628222.1"/>
    </source>
</evidence>
<dbReference type="InterPro" id="IPR036388">
    <property type="entry name" value="WH-like_DNA-bd_sf"/>
</dbReference>
<dbReference type="Gene3D" id="1.10.1740.10">
    <property type="match status" value="1"/>
</dbReference>
<dbReference type="Pfam" id="PF04542">
    <property type="entry name" value="Sigma70_r2"/>
    <property type="match status" value="1"/>
</dbReference>